<comment type="caution">
    <text evidence="2">The sequence shown here is derived from an EMBL/GenBank/DDBJ whole genome shotgun (WGS) entry which is preliminary data.</text>
</comment>
<sequence length="121" mass="11627">MTSRVLFTATAATAAVLASAAGAAAAPAADAAPQGPDPIGSTLTGVTDTLGWVSDTAATTVAPALGLELYPLARTPVNPLDNSAGAQVADFRPVSSALLTGALSDGISGQELLGGLPLSLG</sequence>
<feature type="signal peptide" evidence="1">
    <location>
        <begin position="1"/>
        <end position="20"/>
    </location>
</feature>
<proteinExistence type="predicted"/>
<organism evidence="2 3">
    <name type="scientific">Streptomyces boetiae</name>
    <dbReference type="NCBI Taxonomy" id="3075541"/>
    <lineage>
        <taxon>Bacteria</taxon>
        <taxon>Bacillati</taxon>
        <taxon>Actinomycetota</taxon>
        <taxon>Actinomycetes</taxon>
        <taxon>Kitasatosporales</taxon>
        <taxon>Streptomycetaceae</taxon>
        <taxon>Streptomyces</taxon>
    </lineage>
</organism>
<dbReference type="EMBL" id="JAVREN010000031">
    <property type="protein sequence ID" value="MDT0309130.1"/>
    <property type="molecule type" value="Genomic_DNA"/>
</dbReference>
<gene>
    <name evidence="2" type="ORF">RM780_19500</name>
</gene>
<evidence type="ECO:0000313" key="3">
    <source>
        <dbReference type="Proteomes" id="UP001183388"/>
    </source>
</evidence>
<dbReference type="Proteomes" id="UP001183388">
    <property type="component" value="Unassembled WGS sequence"/>
</dbReference>
<keyword evidence="3" id="KW-1185">Reference proteome</keyword>
<evidence type="ECO:0008006" key="4">
    <source>
        <dbReference type="Google" id="ProtNLM"/>
    </source>
</evidence>
<feature type="chain" id="PRO_5045331607" description="Secreted protein" evidence="1">
    <location>
        <begin position="21"/>
        <end position="121"/>
    </location>
</feature>
<keyword evidence="1" id="KW-0732">Signal</keyword>
<dbReference type="PROSITE" id="PS51318">
    <property type="entry name" value="TAT"/>
    <property type="match status" value="1"/>
</dbReference>
<name>A0ABU2LC32_9ACTN</name>
<dbReference type="RefSeq" id="WP_311632085.1">
    <property type="nucleotide sequence ID" value="NZ_JAVREN010000031.1"/>
</dbReference>
<accession>A0ABU2LC32</accession>
<dbReference type="InterPro" id="IPR006311">
    <property type="entry name" value="TAT_signal"/>
</dbReference>
<evidence type="ECO:0000313" key="2">
    <source>
        <dbReference type="EMBL" id="MDT0309130.1"/>
    </source>
</evidence>
<evidence type="ECO:0000256" key="1">
    <source>
        <dbReference type="SAM" id="SignalP"/>
    </source>
</evidence>
<reference evidence="3" key="1">
    <citation type="submission" date="2023-07" db="EMBL/GenBank/DDBJ databases">
        <title>30 novel species of actinomycetes from the DSMZ collection.</title>
        <authorList>
            <person name="Nouioui I."/>
        </authorList>
    </citation>
    <scope>NUCLEOTIDE SEQUENCE [LARGE SCALE GENOMIC DNA]</scope>
    <source>
        <strain evidence="3">DSM 44917</strain>
    </source>
</reference>
<protein>
    <recommendedName>
        <fullName evidence="4">Secreted protein</fullName>
    </recommendedName>
</protein>